<dbReference type="OrthoDB" id="5342924at2759"/>
<protein>
    <submittedName>
        <fullName evidence="3">Uncharacterized protein</fullName>
    </submittedName>
</protein>
<keyword evidence="2" id="KW-0812">Transmembrane</keyword>
<evidence type="ECO:0000313" key="4">
    <source>
        <dbReference type="Proteomes" id="UP000758155"/>
    </source>
</evidence>
<keyword evidence="2" id="KW-1133">Transmembrane helix</keyword>
<feature type="transmembrane region" description="Helical" evidence="2">
    <location>
        <begin position="398"/>
        <end position="419"/>
    </location>
</feature>
<gene>
    <name evidence="3" type="ORF">E8E12_002851</name>
</gene>
<feature type="region of interest" description="Disordered" evidence="1">
    <location>
        <begin position="1"/>
        <end position="29"/>
    </location>
</feature>
<dbReference type="Proteomes" id="UP000758155">
    <property type="component" value="Unassembled WGS sequence"/>
</dbReference>
<keyword evidence="4" id="KW-1185">Reference proteome</keyword>
<name>A0A9P4WIZ9_9PLEO</name>
<evidence type="ECO:0000313" key="3">
    <source>
        <dbReference type="EMBL" id="KAF3033962.1"/>
    </source>
</evidence>
<sequence length="497" mass="55088">MGVGQAEAGQEMTERSRQSEPVPNGLDRDSAIGYDNYDFILSTSPGGLALNLKVVSDTLKPGYVEHAGSEYSSRLDLAYTVQSKQEVEYSWSSTRKLRIKKDSNSTTTTVPTTVVTENSSKAKRLQNDRGGQPNMTYSVYAPQPVVKLVWGDRMRGYEWTPSSELAFVRDDGITRGILSNMSDVVGKVRGQSENIVRSDHAWQYFDPVWMPSPEIGSSSLIGLFFRCMWFIDENTPPARVEQLALRNLTQILDMNPEQRSNCTAAVSTISASWNNSEAILDPHGLRFNSLTNWWDVLHERPIALDLSGVDTVNATFHRTMATLYDDYDIYYEDVIGTALAMAISEVQTELYPERGFRDAHDIIAHNHTGEDLADVATFTYTVTEIGYGYGTTSIAIRLSIVVVSFYCVVTILYLAYILITGSTSTAGNSAIELVALALQSKRPDHLGRISAGINTLGTFNEGVGIRVNADDELELVFASDRDIGSTDLRKIERNKAY</sequence>
<evidence type="ECO:0000256" key="1">
    <source>
        <dbReference type="SAM" id="MobiDB-lite"/>
    </source>
</evidence>
<proteinExistence type="predicted"/>
<dbReference type="EMBL" id="SWKV01000073">
    <property type="protein sequence ID" value="KAF3033962.1"/>
    <property type="molecule type" value="Genomic_DNA"/>
</dbReference>
<dbReference type="AlphaFoldDB" id="A0A9P4WIZ9"/>
<comment type="caution">
    <text evidence="3">The sequence shown here is derived from an EMBL/GenBank/DDBJ whole genome shotgun (WGS) entry which is preliminary data.</text>
</comment>
<feature type="region of interest" description="Disordered" evidence="1">
    <location>
        <begin position="116"/>
        <end position="136"/>
    </location>
</feature>
<accession>A0A9P4WIZ9</accession>
<keyword evidence="2" id="KW-0472">Membrane</keyword>
<evidence type="ECO:0000256" key="2">
    <source>
        <dbReference type="SAM" id="Phobius"/>
    </source>
</evidence>
<reference evidence="3" key="1">
    <citation type="submission" date="2019-04" db="EMBL/GenBank/DDBJ databases">
        <title>Sequencing of skin fungus with MAO and IRED activity.</title>
        <authorList>
            <person name="Marsaioli A.J."/>
            <person name="Bonatto J.M.C."/>
            <person name="Reis Junior O."/>
        </authorList>
    </citation>
    <scope>NUCLEOTIDE SEQUENCE</scope>
    <source>
        <strain evidence="3">28M1</strain>
    </source>
</reference>
<organism evidence="3 4">
    <name type="scientific">Didymella heteroderae</name>
    <dbReference type="NCBI Taxonomy" id="1769908"/>
    <lineage>
        <taxon>Eukaryota</taxon>
        <taxon>Fungi</taxon>
        <taxon>Dikarya</taxon>
        <taxon>Ascomycota</taxon>
        <taxon>Pezizomycotina</taxon>
        <taxon>Dothideomycetes</taxon>
        <taxon>Pleosporomycetidae</taxon>
        <taxon>Pleosporales</taxon>
        <taxon>Pleosporineae</taxon>
        <taxon>Didymellaceae</taxon>
        <taxon>Didymella</taxon>
    </lineage>
</organism>